<proteinExistence type="predicted"/>
<reference evidence="3" key="1">
    <citation type="journal article" date="2015" name="PLoS ONE">
        <title>Comprehensive Evaluation of Toxoplasma gondii VEG and Neospora caninum LIV Genomes with Tachyzoite Stage Transcriptome and Proteome Defines Novel Transcript Features.</title>
        <authorList>
            <person name="Ramaprasad A."/>
            <person name="Mourier T."/>
            <person name="Naeem R."/>
            <person name="Malas T.B."/>
            <person name="Moussa E."/>
            <person name="Panigrahi A."/>
            <person name="Vermont S.J."/>
            <person name="Otto T.D."/>
            <person name="Wastling J."/>
            <person name="Pain A."/>
        </authorList>
    </citation>
    <scope>NUCLEOTIDE SEQUENCE</scope>
    <source>
        <strain evidence="3">VEG</strain>
    </source>
</reference>
<accession>A0A0F7UQ17</accession>
<dbReference type="EMBL" id="LN714492">
    <property type="protein sequence ID" value="CEL72295.1"/>
    <property type="molecule type" value="Genomic_DNA"/>
</dbReference>
<dbReference type="SUPFAM" id="SSF56112">
    <property type="entry name" value="Protein kinase-like (PK-like)"/>
    <property type="match status" value="1"/>
</dbReference>
<dbReference type="Pfam" id="PF14531">
    <property type="entry name" value="Kinase-like"/>
    <property type="match status" value="1"/>
</dbReference>
<feature type="compositionally biased region" description="Basic and acidic residues" evidence="1">
    <location>
        <begin position="35"/>
        <end position="56"/>
    </location>
</feature>
<dbReference type="InterPro" id="IPR027916">
    <property type="entry name" value="Kinase-like_dom_ROP"/>
</dbReference>
<dbReference type="Gene3D" id="1.10.510.10">
    <property type="entry name" value="Transferase(Phosphotransferase) domain 1"/>
    <property type="match status" value="1"/>
</dbReference>
<evidence type="ECO:0000259" key="2">
    <source>
        <dbReference type="PROSITE" id="PS50011"/>
    </source>
</evidence>
<evidence type="ECO:0000313" key="3">
    <source>
        <dbReference type="EMBL" id="CEL72295.1"/>
    </source>
</evidence>
<dbReference type="PROSITE" id="PS50011">
    <property type="entry name" value="PROTEIN_KINASE_DOM"/>
    <property type="match status" value="1"/>
</dbReference>
<feature type="domain" description="Protein kinase" evidence="2">
    <location>
        <begin position="129"/>
        <end position="446"/>
    </location>
</feature>
<name>A0A0F7UQ17_TOXGV</name>
<protein>
    <recommendedName>
        <fullName evidence="2">Protein kinase domain-containing protein</fullName>
    </recommendedName>
</protein>
<dbReference type="InterPro" id="IPR011009">
    <property type="entry name" value="Kinase-like_dom_sf"/>
</dbReference>
<gene>
    <name evidence="3" type="ORF">BN1205_057605</name>
</gene>
<dbReference type="AlphaFoldDB" id="A0A0F7UQ17"/>
<organism evidence="3">
    <name type="scientific">Toxoplasma gondii (strain ATCC 50861 / VEG)</name>
    <dbReference type="NCBI Taxonomy" id="432359"/>
    <lineage>
        <taxon>Eukaryota</taxon>
        <taxon>Sar</taxon>
        <taxon>Alveolata</taxon>
        <taxon>Apicomplexa</taxon>
        <taxon>Conoidasida</taxon>
        <taxon>Coccidia</taxon>
        <taxon>Eucoccidiorida</taxon>
        <taxon>Eimeriorina</taxon>
        <taxon>Sarcocystidae</taxon>
        <taxon>Toxoplasma</taxon>
    </lineage>
</organism>
<evidence type="ECO:0000256" key="1">
    <source>
        <dbReference type="SAM" id="MobiDB-lite"/>
    </source>
</evidence>
<dbReference type="GO" id="GO:0005524">
    <property type="term" value="F:ATP binding"/>
    <property type="evidence" value="ECO:0007669"/>
    <property type="project" value="InterPro"/>
</dbReference>
<sequence>MAQSWLGRLFRGTVRSGRCLSNLPLWSTRGSRRRLKEEDEKRRQDVDPDDQTERSHGGSVSDILSIQFDEQEGWDELADVATEADASVFTMSSTSRQVVVSLQSQLPRQFIFECHPWILGSLRPSRWWLQRGEVLGLGKKSVYFELGPVGTRDYPYAAKVFLISSNVIDVDKAFNDPNYADRAKMLIDRELARRLKREFNIRRLTANDDPLSLLAKQGLLVPLCWGYVTSISAEMLRVSPSLISTRFFVIYPRMACTLEELAFHSLGISAKLVLTEQCLNLVTKFHENGCIHRNLSLDSFMLDFKGHIYLRNTRRAGRYTGKPEEFVVPEDLLYLDPDTAISMVRHPAGKVISTQSRDSWALGITLFVLWFGRLPYSMSELERGDPEGKVRSLALLPFLGYRLEDTFQACRTSVPQAVKDILSCLLCLKGSQRRPPEDVWRTNTLLRHVRENVASVQGLPRTTPGGSSCPALDLFFFQNC</sequence>
<feature type="region of interest" description="Disordered" evidence="1">
    <location>
        <begin position="34"/>
        <end position="59"/>
    </location>
</feature>
<dbReference type="GO" id="GO:0004672">
    <property type="term" value="F:protein kinase activity"/>
    <property type="evidence" value="ECO:0007669"/>
    <property type="project" value="InterPro"/>
</dbReference>
<dbReference type="InterPro" id="IPR000719">
    <property type="entry name" value="Prot_kinase_dom"/>
</dbReference>